<evidence type="ECO:0000256" key="4">
    <source>
        <dbReference type="ARBA" id="ARBA00022723"/>
    </source>
</evidence>
<feature type="binding site" evidence="7">
    <location>
        <position position="135"/>
    </location>
    <ligand>
        <name>Mg(2+)</name>
        <dbReference type="ChEBI" id="CHEBI:18420"/>
        <label>1</label>
        <note>catalytic</note>
    </ligand>
</feature>
<feature type="binding site" evidence="7">
    <location>
        <position position="259"/>
    </location>
    <ligand>
        <name>Mg(2+)</name>
        <dbReference type="ChEBI" id="CHEBI:18420"/>
        <label>1</label>
        <note>catalytic</note>
    </ligand>
</feature>
<evidence type="ECO:0000313" key="9">
    <source>
        <dbReference type="EMBL" id="CZE46083.1"/>
    </source>
</evidence>
<evidence type="ECO:0000256" key="8">
    <source>
        <dbReference type="RuleBase" id="RU364068"/>
    </source>
</evidence>
<proteinExistence type="inferred from homology"/>
<feature type="binding site" evidence="7">
    <location>
        <position position="134"/>
    </location>
    <ligand>
        <name>Mg(2+)</name>
        <dbReference type="ChEBI" id="CHEBI:18420"/>
        <label>1</label>
        <note>catalytic</note>
    </ligand>
</feature>
<dbReference type="GO" id="GO:0046872">
    <property type="term" value="F:metal ion binding"/>
    <property type="evidence" value="ECO:0007669"/>
    <property type="project" value="UniProtKB-KW"/>
</dbReference>
<dbReference type="SUPFAM" id="SSF56655">
    <property type="entry name" value="Carbohydrate phosphatase"/>
    <property type="match status" value="1"/>
</dbReference>
<dbReference type="Proteomes" id="UP000069632">
    <property type="component" value="Unassembled WGS sequence"/>
</dbReference>
<keyword evidence="10" id="KW-1185">Reference proteome</keyword>
<feature type="binding site" evidence="7">
    <location>
        <position position="70"/>
    </location>
    <ligand>
        <name>Mg(2+)</name>
        <dbReference type="ChEBI" id="CHEBI:18420"/>
        <label>1</label>
        <note>catalytic</note>
    </ligand>
</feature>
<evidence type="ECO:0000256" key="5">
    <source>
        <dbReference type="ARBA" id="ARBA00022801"/>
    </source>
</evidence>
<dbReference type="Pfam" id="PF00459">
    <property type="entry name" value="Inositol_P"/>
    <property type="match status" value="1"/>
</dbReference>
<comment type="catalytic activity">
    <reaction evidence="1 8">
        <text>a myo-inositol phosphate + H2O = myo-inositol + phosphate</text>
        <dbReference type="Rhea" id="RHEA:24056"/>
        <dbReference type="ChEBI" id="CHEBI:15377"/>
        <dbReference type="ChEBI" id="CHEBI:17268"/>
        <dbReference type="ChEBI" id="CHEBI:43474"/>
        <dbReference type="ChEBI" id="CHEBI:84139"/>
        <dbReference type="EC" id="3.1.3.25"/>
    </reaction>
</comment>
<evidence type="ECO:0000313" key="10">
    <source>
        <dbReference type="Proteomes" id="UP000069632"/>
    </source>
</evidence>
<dbReference type="Gene3D" id="3.30.540.10">
    <property type="entry name" value="Fructose-1,6-Bisphosphatase, subunit A, domain 1"/>
    <property type="match status" value="1"/>
</dbReference>
<dbReference type="InterPro" id="IPR020583">
    <property type="entry name" value="Inositol_monoP_metal-BS"/>
</dbReference>
<dbReference type="AlphaFoldDB" id="A0A128ED38"/>
<evidence type="ECO:0000256" key="6">
    <source>
        <dbReference type="ARBA" id="ARBA00022842"/>
    </source>
</evidence>
<evidence type="ECO:0000256" key="2">
    <source>
        <dbReference type="ARBA" id="ARBA00001946"/>
    </source>
</evidence>
<keyword evidence="4 7" id="KW-0479">Metal-binding</keyword>
<reference evidence="9 10" key="1">
    <citation type="submission" date="2016-02" db="EMBL/GenBank/DDBJ databases">
        <authorList>
            <consortium name="Pathogen Informatics"/>
        </authorList>
    </citation>
    <scope>NUCLEOTIDE SEQUENCE [LARGE SCALE GENOMIC DNA]</scope>
    <source>
        <strain evidence="9 10">RC20</strain>
    </source>
</reference>
<dbReference type="PANTHER" id="PTHR20854">
    <property type="entry name" value="INOSITOL MONOPHOSPHATASE"/>
    <property type="match status" value="1"/>
</dbReference>
<dbReference type="InterPro" id="IPR000760">
    <property type="entry name" value="Inositol_monophosphatase-like"/>
</dbReference>
<dbReference type="CDD" id="cd01639">
    <property type="entry name" value="IMPase"/>
    <property type="match status" value="1"/>
</dbReference>
<organism evidence="9 10">
    <name type="scientific">Campylobacter geochelonis</name>
    <dbReference type="NCBI Taxonomy" id="1780362"/>
    <lineage>
        <taxon>Bacteria</taxon>
        <taxon>Pseudomonadati</taxon>
        <taxon>Campylobacterota</taxon>
        <taxon>Epsilonproteobacteria</taxon>
        <taxon>Campylobacterales</taxon>
        <taxon>Campylobacteraceae</taxon>
        <taxon>Campylobacter</taxon>
    </lineage>
</organism>
<name>A0A128ED38_9BACT</name>
<dbReference type="InterPro" id="IPR033942">
    <property type="entry name" value="IMPase"/>
</dbReference>
<dbReference type="PROSITE" id="PS00630">
    <property type="entry name" value="IMP_2"/>
    <property type="match status" value="1"/>
</dbReference>
<evidence type="ECO:0000256" key="1">
    <source>
        <dbReference type="ARBA" id="ARBA00001033"/>
    </source>
</evidence>
<dbReference type="GO" id="GO:0007165">
    <property type="term" value="P:signal transduction"/>
    <property type="evidence" value="ECO:0007669"/>
    <property type="project" value="TreeGrafter"/>
</dbReference>
<feature type="binding site" evidence="7">
    <location>
        <position position="132"/>
    </location>
    <ligand>
        <name>Mg(2+)</name>
        <dbReference type="ChEBI" id="CHEBI:18420"/>
        <label>1</label>
        <note>catalytic</note>
    </ligand>
</feature>
<sequence length="302" mass="34114">MDENLEEILRNLDSFLDEVGKFQLDSRKSGFSVNTKSSDVDFVTQIDKKSDEMIINFIRQNYPTHEILTEEHGSLPALKCKKSKEQKISKSGSQNFKESEFCNNIPRGDNFETTQHKNGQNEANNKWCWVVDPIDGTTNFIHSYPLHCISVGLKFNEETVLGMVVLPVLKMKFYAIKGAGAFLNGEKINVSKTSELKKAIISTGFPYNRAVENPNLVYFNKIINQISGIRRSGSAAIDLCFNAAGFCDAYFEFNINEWDFCAGWLILNEAGGRGKVRKFGHNTMYIFTNSHIDEALEKALFG</sequence>
<dbReference type="PANTHER" id="PTHR20854:SF4">
    <property type="entry name" value="INOSITOL-1-MONOPHOSPHATASE-RELATED"/>
    <property type="match status" value="1"/>
</dbReference>
<evidence type="ECO:0000256" key="7">
    <source>
        <dbReference type="PIRSR" id="PIRSR600760-2"/>
    </source>
</evidence>
<dbReference type="EMBL" id="FIZP01000001">
    <property type="protein sequence ID" value="CZE46083.1"/>
    <property type="molecule type" value="Genomic_DNA"/>
</dbReference>
<keyword evidence="5 8" id="KW-0378">Hydrolase</keyword>
<dbReference type="PRINTS" id="PR00377">
    <property type="entry name" value="IMPHPHTASES"/>
</dbReference>
<evidence type="ECO:0000256" key="3">
    <source>
        <dbReference type="ARBA" id="ARBA00009759"/>
    </source>
</evidence>
<dbReference type="RefSeq" id="WP_075493858.1">
    <property type="nucleotide sequence ID" value="NZ_CP053844.1"/>
</dbReference>
<dbReference type="Gene3D" id="3.40.190.80">
    <property type="match status" value="1"/>
</dbReference>
<dbReference type="GO" id="GO:0046854">
    <property type="term" value="P:phosphatidylinositol phosphate biosynthetic process"/>
    <property type="evidence" value="ECO:0007669"/>
    <property type="project" value="InterPro"/>
</dbReference>
<dbReference type="PROSITE" id="PS00629">
    <property type="entry name" value="IMP_1"/>
    <property type="match status" value="1"/>
</dbReference>
<comment type="cofactor">
    <cofactor evidence="2 7 8">
        <name>Mg(2+)</name>
        <dbReference type="ChEBI" id="CHEBI:18420"/>
    </cofactor>
</comment>
<accession>A0A128ED38</accession>
<dbReference type="EC" id="3.1.3.25" evidence="8"/>
<dbReference type="GO" id="GO:0006020">
    <property type="term" value="P:inositol metabolic process"/>
    <property type="evidence" value="ECO:0007669"/>
    <property type="project" value="TreeGrafter"/>
</dbReference>
<dbReference type="OrthoDB" id="9785695at2"/>
<dbReference type="GO" id="GO:0008934">
    <property type="term" value="F:inositol monophosphate 1-phosphatase activity"/>
    <property type="evidence" value="ECO:0007669"/>
    <property type="project" value="InterPro"/>
</dbReference>
<comment type="similarity">
    <text evidence="3 8">Belongs to the inositol monophosphatase superfamily.</text>
</comment>
<protein>
    <recommendedName>
        <fullName evidence="8">Inositol-1-monophosphatase</fullName>
        <ecNumber evidence="8">3.1.3.25</ecNumber>
    </recommendedName>
</protein>
<keyword evidence="6 7" id="KW-0460">Magnesium</keyword>
<gene>
    <name evidence="9" type="primary">cysQ_1</name>
    <name evidence="9" type="ORF">ERS672216_00184</name>
</gene>
<dbReference type="InterPro" id="IPR020550">
    <property type="entry name" value="Inositol_monophosphatase_CS"/>
</dbReference>